<comment type="caution">
    <text evidence="11">The sequence shown here is derived from an EMBL/GenBank/DDBJ whole genome shotgun (WGS) entry which is preliminary data.</text>
</comment>
<feature type="compositionally biased region" description="Basic and acidic residues" evidence="9">
    <location>
        <begin position="752"/>
        <end position="762"/>
    </location>
</feature>
<dbReference type="GO" id="GO:0003964">
    <property type="term" value="F:RNA-directed DNA polymerase activity"/>
    <property type="evidence" value="ECO:0007669"/>
    <property type="project" value="UniProtKB-KW"/>
</dbReference>
<dbReference type="InterPro" id="IPR051320">
    <property type="entry name" value="Viral_Replic_Matur_Polypro"/>
</dbReference>
<dbReference type="Pfam" id="PF00078">
    <property type="entry name" value="RVT_1"/>
    <property type="match status" value="1"/>
</dbReference>
<evidence type="ECO:0000313" key="11">
    <source>
        <dbReference type="EMBL" id="GMF49594.1"/>
    </source>
</evidence>
<keyword evidence="4" id="KW-0540">Nuclease</keyword>
<evidence type="ECO:0000256" key="7">
    <source>
        <dbReference type="ARBA" id="ARBA00022801"/>
    </source>
</evidence>
<keyword evidence="12" id="KW-1185">Reference proteome</keyword>
<evidence type="ECO:0000256" key="4">
    <source>
        <dbReference type="ARBA" id="ARBA00022722"/>
    </source>
</evidence>
<gene>
    <name evidence="11" type="ORF">Pfra01_001962900</name>
</gene>
<evidence type="ECO:0000256" key="5">
    <source>
        <dbReference type="ARBA" id="ARBA00022750"/>
    </source>
</evidence>
<evidence type="ECO:0000259" key="10">
    <source>
        <dbReference type="PROSITE" id="PS50878"/>
    </source>
</evidence>
<proteinExistence type="predicted"/>
<dbReference type="SUPFAM" id="SSF56672">
    <property type="entry name" value="DNA/RNA polymerases"/>
    <property type="match status" value="1"/>
</dbReference>
<evidence type="ECO:0000256" key="9">
    <source>
        <dbReference type="SAM" id="MobiDB-lite"/>
    </source>
</evidence>
<dbReference type="OrthoDB" id="120739at2759"/>
<organism evidence="11 12">
    <name type="scientific">Phytophthora fragariaefolia</name>
    <dbReference type="NCBI Taxonomy" id="1490495"/>
    <lineage>
        <taxon>Eukaryota</taxon>
        <taxon>Sar</taxon>
        <taxon>Stramenopiles</taxon>
        <taxon>Oomycota</taxon>
        <taxon>Peronosporomycetes</taxon>
        <taxon>Peronosporales</taxon>
        <taxon>Peronosporaceae</taxon>
        <taxon>Phytophthora</taxon>
    </lineage>
</organism>
<evidence type="ECO:0000256" key="6">
    <source>
        <dbReference type="ARBA" id="ARBA00022759"/>
    </source>
</evidence>
<accession>A0A9W7D3J3</accession>
<keyword evidence="7" id="KW-0378">Hydrolase</keyword>
<dbReference type="Pfam" id="PF17917">
    <property type="entry name" value="RT_RNaseH"/>
    <property type="match status" value="1"/>
</dbReference>
<evidence type="ECO:0000256" key="1">
    <source>
        <dbReference type="ARBA" id="ARBA00022670"/>
    </source>
</evidence>
<sequence length="1319" mass="147068">MSGPRQTPPTELVQNKLAVAQDVKAIEAMPNSVPKANQEALIFGNVVGCMGSIGYASHPDYGGGSTPWGGHDGAEVRTWVGKAVAHFLIPAPAIESENPSKAQLLLNTPKTCGPWSTARGDVLLHPGSVGFESSRPSPQHLRCPHYLAPTAAPERKVFPGPDCGKLPVLPSCSRDETAARCGAVNLQTHPATGGSLASGCDPVRQESTQDASEVKRNLAESQDSNGIKQESPVPNTMAGLQGAWLDRKTPRYPVSRHEELAAGCEGIASTAFMFCVALRIQFAFSSALVVIKLTLASAKFPAGPRIDPGRITSGRRLKPRMPSFRVDADGDVEMAIPPPVYELISAPELAAWDQASLVKWLRESPRYREAIEERCRISHEPVASMLRSVRASVKPKLLDYLARYVFRQDRDTIGDQKILDKMKERVAEVMNGHIPDIFDFFKTHLRMDLKEQDVEARVVKYFVDFDQLIEEHGFASMLAAGGTDRPDYRDRMKNRCKLIVENLSPAMLKTEIKRLVSLQHREAKTDDIALHQLILTRAKMQQRYHLMEREEKADRKQPVKPDGGRATPKPDNRKAEPKLVTSKSPSSRPGVSNSAKTHHPPPKDGCLYCKGPHLVRFCPTATEEQNHQCYQRLRESKVAKIKAARVRRIPDHHQVVVNDLVELPYRADTGSEVNVLPARDLLACNRCCDVDIMLGTAAGFVHLRRVHCVILDDDEKEFLLGNPALISLGIDVDRQMEQLASGGGLDGDDGDDIRGDPEIGRDSDAEMTEFVNNLVGTAGANGFPEEMMPTLRRIVLDYKDVWRSRLGADEPARVKPYRVTLEEGAQPIRCKPRRYSPLASSYTSNYMRELVASGYVYPNNGSRWSSAVVPVQKAEGEKFRVTSDYRRLNSITVPIAASVPNLSVVSSRVKGAKVIGKFDMFKGFWQLPLHEDSREYFSIQTDEGVFTPTRVPQGGVDSALHFQSTMHEAFADLINDHLLVYVDDVILFASTFEEYLEVLEKFFARLRELNLKLNVKKSCLYQQEVPWCGKIIDGNGVTHDPVRVKSLVSLPLPLNAAELQRFLCAANWLRDSVVDYGRSVAPLQAKFDAAMQGVSRRKRQAAGVEILWSEDEIEQYKAFLRRLASSATLSFPDDNAVVCLGSDASASGWAVILTQVKNWKDDVPIHEQSLELLVCKGGSFKGSQLHWSVVEKEAYPVVYAATELEYLLHRPLGYRIFTDHANLIQIFCPSSDLKKHVRGKLQRWSLKLAGTRYEIEHVRGEDNHWADLVSRWPVREDVEKLSVKLNNATTVHFQLRRKNGKVFSMSTARCGFPARRRIC</sequence>
<dbReference type="InterPro" id="IPR000477">
    <property type="entry name" value="RT_dom"/>
</dbReference>
<keyword evidence="8" id="KW-0695">RNA-directed DNA polymerase</keyword>
<dbReference type="InterPro" id="IPR043128">
    <property type="entry name" value="Rev_trsase/Diguanyl_cyclase"/>
</dbReference>
<dbReference type="GO" id="GO:0004519">
    <property type="term" value="F:endonuclease activity"/>
    <property type="evidence" value="ECO:0007669"/>
    <property type="project" value="UniProtKB-KW"/>
</dbReference>
<dbReference type="Proteomes" id="UP001165121">
    <property type="component" value="Unassembled WGS sequence"/>
</dbReference>
<dbReference type="CDD" id="cd01647">
    <property type="entry name" value="RT_LTR"/>
    <property type="match status" value="1"/>
</dbReference>
<protein>
    <submittedName>
        <fullName evidence="11">Unnamed protein product</fullName>
    </submittedName>
</protein>
<keyword evidence="6" id="KW-0255">Endonuclease</keyword>
<dbReference type="PANTHER" id="PTHR33064">
    <property type="entry name" value="POL PROTEIN"/>
    <property type="match status" value="1"/>
</dbReference>
<evidence type="ECO:0000256" key="2">
    <source>
        <dbReference type="ARBA" id="ARBA00022679"/>
    </source>
</evidence>
<dbReference type="GO" id="GO:0006508">
    <property type="term" value="P:proteolysis"/>
    <property type="evidence" value="ECO:0007669"/>
    <property type="project" value="UniProtKB-KW"/>
</dbReference>
<dbReference type="EMBL" id="BSXT01002550">
    <property type="protein sequence ID" value="GMF49594.1"/>
    <property type="molecule type" value="Genomic_DNA"/>
</dbReference>
<keyword evidence="3" id="KW-0548">Nucleotidyltransferase</keyword>
<dbReference type="PANTHER" id="PTHR33064:SF37">
    <property type="entry name" value="RIBONUCLEASE H"/>
    <property type="match status" value="1"/>
</dbReference>
<dbReference type="Gene3D" id="3.10.10.10">
    <property type="entry name" value="HIV Type 1 Reverse Transcriptase, subunit A, domain 1"/>
    <property type="match status" value="1"/>
</dbReference>
<feature type="region of interest" description="Disordered" evidence="9">
    <location>
        <begin position="193"/>
        <end position="236"/>
    </location>
</feature>
<feature type="compositionally biased region" description="Basic and acidic residues" evidence="9">
    <location>
        <begin position="549"/>
        <end position="577"/>
    </location>
</feature>
<dbReference type="GO" id="GO:0004190">
    <property type="term" value="F:aspartic-type endopeptidase activity"/>
    <property type="evidence" value="ECO:0007669"/>
    <property type="project" value="UniProtKB-KW"/>
</dbReference>
<feature type="region of interest" description="Disordered" evidence="9">
    <location>
        <begin position="549"/>
        <end position="603"/>
    </location>
</feature>
<reference evidence="11" key="1">
    <citation type="submission" date="2023-04" db="EMBL/GenBank/DDBJ databases">
        <title>Phytophthora fragariaefolia NBRC 109709.</title>
        <authorList>
            <person name="Ichikawa N."/>
            <person name="Sato H."/>
            <person name="Tonouchi N."/>
        </authorList>
    </citation>
    <scope>NUCLEOTIDE SEQUENCE</scope>
    <source>
        <strain evidence="11">NBRC 109709</strain>
    </source>
</reference>
<dbReference type="Gene3D" id="3.30.70.270">
    <property type="match status" value="2"/>
</dbReference>
<name>A0A9W7D3J3_9STRA</name>
<feature type="compositionally biased region" description="Polar residues" evidence="9">
    <location>
        <begin position="581"/>
        <end position="595"/>
    </location>
</feature>
<dbReference type="InterPro" id="IPR041373">
    <property type="entry name" value="RT_RNaseH"/>
</dbReference>
<feature type="region of interest" description="Disordered" evidence="9">
    <location>
        <begin position="739"/>
        <end position="762"/>
    </location>
</feature>
<keyword evidence="5" id="KW-0064">Aspartyl protease</keyword>
<evidence type="ECO:0000256" key="3">
    <source>
        <dbReference type="ARBA" id="ARBA00022695"/>
    </source>
</evidence>
<feature type="domain" description="Reverse transcriptase" evidence="10">
    <location>
        <begin position="852"/>
        <end position="1032"/>
    </location>
</feature>
<feature type="compositionally biased region" description="Polar residues" evidence="9">
    <location>
        <begin position="219"/>
        <end position="234"/>
    </location>
</feature>
<dbReference type="PROSITE" id="PS50878">
    <property type="entry name" value="RT_POL"/>
    <property type="match status" value="1"/>
</dbReference>
<dbReference type="InterPro" id="IPR043502">
    <property type="entry name" value="DNA/RNA_pol_sf"/>
</dbReference>
<evidence type="ECO:0000256" key="8">
    <source>
        <dbReference type="ARBA" id="ARBA00022918"/>
    </source>
</evidence>
<keyword evidence="2" id="KW-0808">Transferase</keyword>
<keyword evidence="1" id="KW-0645">Protease</keyword>
<evidence type="ECO:0000313" key="12">
    <source>
        <dbReference type="Proteomes" id="UP001165121"/>
    </source>
</evidence>